<dbReference type="Proteomes" id="UP001138757">
    <property type="component" value="Unassembled WGS sequence"/>
</dbReference>
<keyword evidence="3" id="KW-1185">Reference proteome</keyword>
<organism evidence="2 3">
    <name type="scientific">Sphingobium nicotianae</name>
    <dbReference type="NCBI Taxonomy" id="2782607"/>
    <lineage>
        <taxon>Bacteria</taxon>
        <taxon>Pseudomonadati</taxon>
        <taxon>Pseudomonadota</taxon>
        <taxon>Alphaproteobacteria</taxon>
        <taxon>Sphingomonadales</taxon>
        <taxon>Sphingomonadaceae</taxon>
        <taxon>Sphingobium</taxon>
    </lineage>
</organism>
<evidence type="ECO:0000313" key="3">
    <source>
        <dbReference type="Proteomes" id="UP001138757"/>
    </source>
</evidence>
<feature type="region of interest" description="Disordered" evidence="1">
    <location>
        <begin position="30"/>
        <end position="52"/>
    </location>
</feature>
<dbReference type="AlphaFoldDB" id="A0A9X1IP89"/>
<protein>
    <recommendedName>
        <fullName evidence="4">LysR family transcriptional regulator</fullName>
    </recommendedName>
</protein>
<evidence type="ECO:0000313" key="2">
    <source>
        <dbReference type="EMBL" id="MBT2185952.1"/>
    </source>
</evidence>
<gene>
    <name evidence="2" type="ORF">KK488_03235</name>
</gene>
<feature type="compositionally biased region" description="Basic and acidic residues" evidence="1">
    <location>
        <begin position="38"/>
        <end position="52"/>
    </location>
</feature>
<reference evidence="2" key="1">
    <citation type="submission" date="2021-05" db="EMBL/GenBank/DDBJ databases">
        <title>Genome of Sphingobium sp. strain.</title>
        <authorList>
            <person name="Fan R."/>
        </authorList>
    </citation>
    <scope>NUCLEOTIDE SEQUENCE</scope>
    <source>
        <strain evidence="2">H33</strain>
    </source>
</reference>
<proteinExistence type="predicted"/>
<evidence type="ECO:0000256" key="1">
    <source>
        <dbReference type="SAM" id="MobiDB-lite"/>
    </source>
</evidence>
<sequence>MPERQRSFIETLADTGCVATAAQHVGMRPSSGYRLRHAPSDPAKDALHSLYG</sequence>
<evidence type="ECO:0008006" key="4">
    <source>
        <dbReference type="Google" id="ProtNLM"/>
    </source>
</evidence>
<name>A0A9X1IP89_9SPHN</name>
<dbReference type="RefSeq" id="WP_214621705.1">
    <property type="nucleotide sequence ID" value="NZ_JAHGAW010000002.1"/>
</dbReference>
<dbReference type="EMBL" id="JAHGAW010000002">
    <property type="protein sequence ID" value="MBT2185952.1"/>
    <property type="molecule type" value="Genomic_DNA"/>
</dbReference>
<comment type="caution">
    <text evidence="2">The sequence shown here is derived from an EMBL/GenBank/DDBJ whole genome shotgun (WGS) entry which is preliminary data.</text>
</comment>
<accession>A0A9X1IP89</accession>